<protein>
    <submittedName>
        <fullName evidence="2">Glycosyltransferase family 1 protein</fullName>
    </submittedName>
</protein>
<dbReference type="RefSeq" id="WP_133361410.1">
    <property type="nucleotide sequence ID" value="NZ_SMUV01000073.1"/>
</dbReference>
<dbReference type="EMBL" id="SMUV01000073">
    <property type="protein sequence ID" value="TDK42282.1"/>
    <property type="molecule type" value="Genomic_DNA"/>
</dbReference>
<keyword evidence="2" id="KW-0808">Transferase</keyword>
<accession>A0A4R5UT35</accession>
<organism evidence="2 3">
    <name type="scientific">Antarcticimicrobium luteum</name>
    <dbReference type="NCBI Taxonomy" id="2547397"/>
    <lineage>
        <taxon>Bacteria</taxon>
        <taxon>Pseudomonadati</taxon>
        <taxon>Pseudomonadota</taxon>
        <taxon>Alphaproteobacteria</taxon>
        <taxon>Rhodobacterales</taxon>
        <taxon>Paracoccaceae</taxon>
        <taxon>Antarcticimicrobium</taxon>
    </lineage>
</organism>
<name>A0A4R5UT35_9RHOB</name>
<dbReference type="AlphaFoldDB" id="A0A4R5UT35"/>
<evidence type="ECO:0000313" key="3">
    <source>
        <dbReference type="Proteomes" id="UP000295301"/>
    </source>
</evidence>
<sequence>MVSPERPVSPRAGAGAGSSRPGLSRPVHFVAPDPATWPELKSGDGAEIAPERLAEICINSADCWVLRSYYELRRAGYEVTLSDRPRADAVNIGDIYALGRTVRGWTAFFVIPRGDGHEPELANFTLLQNAGSTSTRPFATVPLWSQPGLIARDPDRGERIETVSFKGAAVNLDPAFQSDAFRAALAGEGVRLEIGVPSEGAGGRAWADYRETDLILAVRNLTEYDAARKPANKLVNAWWAEVPALLGPEPAFAEVGTSPEDYIEVRRPEDVIAAIRAFRQAPGSYAAMVERGREKRTAFSNARLVARWVEVLNGPIAAAFDRWQARSRLRRMLSVMKMFLMEPLSKRRHQGNFSQGRRILDV</sequence>
<dbReference type="GO" id="GO:0016740">
    <property type="term" value="F:transferase activity"/>
    <property type="evidence" value="ECO:0007669"/>
    <property type="project" value="UniProtKB-KW"/>
</dbReference>
<gene>
    <name evidence="2" type="ORF">E1832_19280</name>
</gene>
<dbReference type="Proteomes" id="UP000295301">
    <property type="component" value="Unassembled WGS sequence"/>
</dbReference>
<evidence type="ECO:0000313" key="2">
    <source>
        <dbReference type="EMBL" id="TDK42282.1"/>
    </source>
</evidence>
<feature type="compositionally biased region" description="Low complexity" evidence="1">
    <location>
        <begin position="9"/>
        <end position="25"/>
    </location>
</feature>
<reference evidence="2 3" key="1">
    <citation type="submission" date="2019-03" db="EMBL/GenBank/DDBJ databases">
        <title>Ruegeria lutea sp. nov., a novel strain, isolated from marine sediment, the Masan Bay, South Korea.</title>
        <authorList>
            <person name="Kim J."/>
            <person name="Kim D.-Y."/>
            <person name="Lee S.-S."/>
        </authorList>
    </citation>
    <scope>NUCLEOTIDE SEQUENCE [LARGE SCALE GENOMIC DNA]</scope>
    <source>
        <strain evidence="2 3">318-1</strain>
    </source>
</reference>
<proteinExistence type="predicted"/>
<comment type="caution">
    <text evidence="2">The sequence shown here is derived from an EMBL/GenBank/DDBJ whole genome shotgun (WGS) entry which is preliminary data.</text>
</comment>
<evidence type="ECO:0000256" key="1">
    <source>
        <dbReference type="SAM" id="MobiDB-lite"/>
    </source>
</evidence>
<keyword evidence="3" id="KW-1185">Reference proteome</keyword>
<feature type="region of interest" description="Disordered" evidence="1">
    <location>
        <begin position="1"/>
        <end position="25"/>
    </location>
</feature>
<dbReference type="OrthoDB" id="5472311at2"/>